<keyword evidence="3" id="KW-1185">Reference proteome</keyword>
<proteinExistence type="predicted"/>
<accession>A0A9W9GPW2</accession>
<organism evidence="2 3">
    <name type="scientific">Penicillium atrosanguineum</name>
    <dbReference type="NCBI Taxonomy" id="1132637"/>
    <lineage>
        <taxon>Eukaryota</taxon>
        <taxon>Fungi</taxon>
        <taxon>Dikarya</taxon>
        <taxon>Ascomycota</taxon>
        <taxon>Pezizomycotina</taxon>
        <taxon>Eurotiomycetes</taxon>
        <taxon>Eurotiomycetidae</taxon>
        <taxon>Eurotiales</taxon>
        <taxon>Aspergillaceae</taxon>
        <taxon>Penicillium</taxon>
    </lineage>
</organism>
<sequence length="70" mass="8036">MSFLSSSLVDMPLLSASWSRRTLWNRFLTRLFRLQPLKGNAKSSLLVAHETPTEQNTEDLEKDTDCKPRA</sequence>
<reference evidence="2" key="1">
    <citation type="submission" date="2022-12" db="EMBL/GenBank/DDBJ databases">
        <authorList>
            <person name="Petersen C."/>
        </authorList>
    </citation>
    <scope>NUCLEOTIDE SEQUENCE</scope>
    <source>
        <strain evidence="2">IBT 21472</strain>
    </source>
</reference>
<evidence type="ECO:0000313" key="2">
    <source>
        <dbReference type="EMBL" id="KAJ5331720.1"/>
    </source>
</evidence>
<evidence type="ECO:0000256" key="1">
    <source>
        <dbReference type="SAM" id="MobiDB-lite"/>
    </source>
</evidence>
<feature type="region of interest" description="Disordered" evidence="1">
    <location>
        <begin position="46"/>
        <end position="70"/>
    </location>
</feature>
<evidence type="ECO:0000313" key="3">
    <source>
        <dbReference type="Proteomes" id="UP001147746"/>
    </source>
</evidence>
<protein>
    <submittedName>
        <fullName evidence="2">Uncharacterized protein</fullName>
    </submittedName>
</protein>
<gene>
    <name evidence="2" type="ORF">N7476_001503</name>
</gene>
<dbReference type="EMBL" id="JAPZBO010000001">
    <property type="protein sequence ID" value="KAJ5331720.1"/>
    <property type="molecule type" value="Genomic_DNA"/>
</dbReference>
<dbReference type="Proteomes" id="UP001147746">
    <property type="component" value="Unassembled WGS sequence"/>
</dbReference>
<reference evidence="2" key="2">
    <citation type="journal article" date="2023" name="IMA Fungus">
        <title>Comparative genomic study of the Penicillium genus elucidates a diverse pangenome and 15 lateral gene transfer events.</title>
        <authorList>
            <person name="Petersen C."/>
            <person name="Sorensen T."/>
            <person name="Nielsen M.R."/>
            <person name="Sondergaard T.E."/>
            <person name="Sorensen J.L."/>
            <person name="Fitzpatrick D.A."/>
            <person name="Frisvad J.C."/>
            <person name="Nielsen K.L."/>
        </authorList>
    </citation>
    <scope>NUCLEOTIDE SEQUENCE</scope>
    <source>
        <strain evidence="2">IBT 21472</strain>
    </source>
</reference>
<name>A0A9W9GPW2_9EURO</name>
<comment type="caution">
    <text evidence="2">The sequence shown here is derived from an EMBL/GenBank/DDBJ whole genome shotgun (WGS) entry which is preliminary data.</text>
</comment>
<dbReference type="AlphaFoldDB" id="A0A9W9GPW2"/>